<dbReference type="Gene3D" id="3.40.50.300">
    <property type="entry name" value="P-loop containing nucleotide triphosphate hydrolases"/>
    <property type="match status" value="1"/>
</dbReference>
<keyword evidence="6" id="KW-1278">Translocase</keyword>
<dbReference type="InterPro" id="IPR012693">
    <property type="entry name" value="ABC_transpr_PhnC"/>
</dbReference>
<dbReference type="PANTHER" id="PTHR43166">
    <property type="entry name" value="AMINO ACID IMPORT ATP-BINDING PROTEIN"/>
    <property type="match status" value="1"/>
</dbReference>
<organism evidence="9 10">
    <name type="scientific">Pseudorhizobium halotolerans</name>
    <dbReference type="NCBI Taxonomy" id="1233081"/>
    <lineage>
        <taxon>Bacteria</taxon>
        <taxon>Pseudomonadati</taxon>
        <taxon>Pseudomonadota</taxon>
        <taxon>Alphaproteobacteria</taxon>
        <taxon>Hyphomicrobiales</taxon>
        <taxon>Rhizobiaceae</taxon>
        <taxon>Rhizobium/Agrobacterium group</taxon>
        <taxon>Pseudorhizobium</taxon>
    </lineage>
</organism>
<accession>A0ABM8PGD1</accession>
<dbReference type="InterPro" id="IPR003593">
    <property type="entry name" value="AAA+_ATPase"/>
</dbReference>
<keyword evidence="3" id="KW-1003">Cell membrane</keyword>
<keyword evidence="4" id="KW-0547">Nucleotide-binding</keyword>
<feature type="domain" description="ABC transporter" evidence="8">
    <location>
        <begin position="1"/>
        <end position="244"/>
    </location>
</feature>
<evidence type="ECO:0000256" key="1">
    <source>
        <dbReference type="ARBA" id="ARBA00005417"/>
    </source>
</evidence>
<comment type="similarity">
    <text evidence="1">Belongs to the ABC transporter superfamily.</text>
</comment>
<dbReference type="InterPro" id="IPR017871">
    <property type="entry name" value="ABC_transporter-like_CS"/>
</dbReference>
<dbReference type="RefSeq" id="WP_142587002.1">
    <property type="nucleotide sequence ID" value="NZ_CABFWE030000004.1"/>
</dbReference>
<comment type="caution">
    <text evidence="9">The sequence shown here is derived from an EMBL/GenBank/DDBJ whole genome shotgun (WGS) entry which is preliminary data.</text>
</comment>
<name>A0ABM8PGD1_9HYPH</name>
<dbReference type="GO" id="GO:0005524">
    <property type="term" value="F:ATP binding"/>
    <property type="evidence" value="ECO:0007669"/>
    <property type="project" value="UniProtKB-KW"/>
</dbReference>
<evidence type="ECO:0000256" key="6">
    <source>
        <dbReference type="ARBA" id="ARBA00022967"/>
    </source>
</evidence>
<keyword evidence="2" id="KW-0813">Transport</keyword>
<sequence>MRLTNLTRIFGTRTAVDAVTLDIPQGQMVGIIGRSGAGKSTLLRMMNRLTDASSGTIHFGDLEISALRGAELRRWQRDCAMIFQQFNLVPRLDVLTNVLLGRLNHRSTAMSVLNLFTREERIMAIAALERLGIEQTALQRAGTLSGGQQQRVAIARALMQAPRLVLADEPIASLDPLNAKIVMDALRDINEREGITVITNLHTLDTARAYCERIIGMAGGRVVFDGAPHELTADAVQEIYGSDPHGAGIDETMTSTSINIPAAAAAAAAAARPSEGIGALAAASA</sequence>
<gene>
    <name evidence="9" type="ORF">RHAB21_01501</name>
</gene>
<evidence type="ECO:0000313" key="10">
    <source>
        <dbReference type="Proteomes" id="UP000601041"/>
    </source>
</evidence>
<dbReference type="CDD" id="cd03256">
    <property type="entry name" value="ABC_PhnC_transporter"/>
    <property type="match status" value="1"/>
</dbReference>
<dbReference type="EMBL" id="CABFWE030000004">
    <property type="protein sequence ID" value="CAD7028368.1"/>
    <property type="molecule type" value="Genomic_DNA"/>
</dbReference>
<proteinExistence type="inferred from homology"/>
<dbReference type="NCBIfam" id="TIGR02315">
    <property type="entry name" value="ABC_phnC"/>
    <property type="match status" value="1"/>
</dbReference>
<keyword evidence="10" id="KW-1185">Reference proteome</keyword>
<dbReference type="InterPro" id="IPR050086">
    <property type="entry name" value="MetN_ABC_transporter-like"/>
</dbReference>
<dbReference type="Pfam" id="PF00005">
    <property type="entry name" value="ABC_tran"/>
    <property type="match status" value="1"/>
</dbReference>
<evidence type="ECO:0000313" key="9">
    <source>
        <dbReference type="EMBL" id="CAD7028368.1"/>
    </source>
</evidence>
<evidence type="ECO:0000256" key="4">
    <source>
        <dbReference type="ARBA" id="ARBA00022741"/>
    </source>
</evidence>
<dbReference type="Proteomes" id="UP000601041">
    <property type="component" value="Unassembled WGS sequence"/>
</dbReference>
<evidence type="ECO:0000259" key="8">
    <source>
        <dbReference type="PROSITE" id="PS50893"/>
    </source>
</evidence>
<dbReference type="PANTHER" id="PTHR43166:SF6">
    <property type="entry name" value="PHOSPHONATES IMPORT ATP-BINDING PROTEIN PHNC"/>
    <property type="match status" value="1"/>
</dbReference>
<dbReference type="InterPro" id="IPR003439">
    <property type="entry name" value="ABC_transporter-like_ATP-bd"/>
</dbReference>
<dbReference type="PROSITE" id="PS00211">
    <property type="entry name" value="ABC_TRANSPORTER_1"/>
    <property type="match status" value="1"/>
</dbReference>
<evidence type="ECO:0000256" key="7">
    <source>
        <dbReference type="ARBA" id="ARBA00023136"/>
    </source>
</evidence>
<evidence type="ECO:0000256" key="5">
    <source>
        <dbReference type="ARBA" id="ARBA00022840"/>
    </source>
</evidence>
<dbReference type="SUPFAM" id="SSF52540">
    <property type="entry name" value="P-loop containing nucleoside triphosphate hydrolases"/>
    <property type="match status" value="1"/>
</dbReference>
<evidence type="ECO:0000256" key="3">
    <source>
        <dbReference type="ARBA" id="ARBA00022475"/>
    </source>
</evidence>
<reference evidence="9 10" key="1">
    <citation type="submission" date="2020-11" db="EMBL/GenBank/DDBJ databases">
        <authorList>
            <person name="Lassalle F."/>
        </authorList>
    </citation>
    <scope>NUCLEOTIDE SEQUENCE [LARGE SCALE GENOMIC DNA]</scope>
    <source>
        <strain evidence="9 10">AB21</strain>
    </source>
</reference>
<dbReference type="SMART" id="SM00382">
    <property type="entry name" value="AAA"/>
    <property type="match status" value="1"/>
</dbReference>
<protein>
    <submittedName>
        <fullName evidence="9">Phosphonate ABC transporter ATP-binding protein</fullName>
    </submittedName>
</protein>
<dbReference type="PROSITE" id="PS50893">
    <property type="entry name" value="ABC_TRANSPORTER_2"/>
    <property type="match status" value="1"/>
</dbReference>
<keyword evidence="5 9" id="KW-0067">ATP-binding</keyword>
<keyword evidence="7" id="KW-0472">Membrane</keyword>
<dbReference type="InterPro" id="IPR027417">
    <property type="entry name" value="P-loop_NTPase"/>
</dbReference>
<evidence type="ECO:0000256" key="2">
    <source>
        <dbReference type="ARBA" id="ARBA00022448"/>
    </source>
</evidence>